<dbReference type="SUPFAM" id="SSF54373">
    <property type="entry name" value="FAD-linked reductases, C-terminal domain"/>
    <property type="match status" value="1"/>
</dbReference>
<dbReference type="PANTHER" id="PTHR10742:SF410">
    <property type="entry name" value="LYSINE-SPECIFIC HISTONE DEMETHYLASE 2"/>
    <property type="match status" value="1"/>
</dbReference>
<keyword evidence="10" id="KW-0732">Signal</keyword>
<evidence type="ECO:0000256" key="4">
    <source>
        <dbReference type="ARBA" id="ARBA00012535"/>
    </source>
</evidence>
<reference evidence="12 13" key="1">
    <citation type="submission" date="2019-04" db="EMBL/GenBank/DDBJ databases">
        <title>Draft genome sequence of Gemmobacter aestuarii sp. nov.</title>
        <authorList>
            <person name="Hameed A."/>
            <person name="Lin S.-Y."/>
            <person name="Shahina M."/>
            <person name="Lai W.-A."/>
            <person name="Young C.-C."/>
        </authorList>
    </citation>
    <scope>NUCLEOTIDE SEQUENCE [LARGE SCALE GENOMIC DNA]</scope>
    <source>
        <strain evidence="12 13">CC-PW-75</strain>
    </source>
</reference>
<dbReference type="Gene3D" id="3.50.50.60">
    <property type="entry name" value="FAD/NAD(P)-binding domain"/>
    <property type="match status" value="1"/>
</dbReference>
<feature type="domain" description="Amine oxidase" evidence="11">
    <location>
        <begin position="36"/>
        <end position="442"/>
    </location>
</feature>
<evidence type="ECO:0000256" key="7">
    <source>
        <dbReference type="ARBA" id="ARBA00023070"/>
    </source>
</evidence>
<feature type="binding site" evidence="9">
    <location>
        <position position="335"/>
    </location>
    <ligand>
        <name>substrate</name>
    </ligand>
</feature>
<comment type="catalytic activity">
    <reaction evidence="8">
        <text>L-tryptophan + O2 = indole-3-acetamide + CO2 + H2O</text>
        <dbReference type="Rhea" id="RHEA:16165"/>
        <dbReference type="ChEBI" id="CHEBI:15377"/>
        <dbReference type="ChEBI" id="CHEBI:15379"/>
        <dbReference type="ChEBI" id="CHEBI:16031"/>
        <dbReference type="ChEBI" id="CHEBI:16526"/>
        <dbReference type="ChEBI" id="CHEBI:57912"/>
        <dbReference type="EC" id="1.13.12.3"/>
    </reaction>
</comment>
<evidence type="ECO:0000256" key="3">
    <source>
        <dbReference type="ARBA" id="ARBA00005833"/>
    </source>
</evidence>
<keyword evidence="13" id="KW-1185">Reference proteome</keyword>
<dbReference type="OrthoDB" id="9790035at2"/>
<dbReference type="InterPro" id="IPR001613">
    <property type="entry name" value="Flavin_amine_oxidase"/>
</dbReference>
<comment type="pathway">
    <text evidence="2">Plant hormone metabolism; auxin biosynthesis.</text>
</comment>
<feature type="binding site" evidence="9">
    <location>
        <position position="227"/>
    </location>
    <ligand>
        <name>FAD</name>
        <dbReference type="ChEBI" id="CHEBI:57692"/>
    </ligand>
</feature>
<dbReference type="Gene3D" id="3.90.660.10">
    <property type="match status" value="1"/>
</dbReference>
<dbReference type="SUPFAM" id="SSF51905">
    <property type="entry name" value="FAD/NAD(P)-binding domain"/>
    <property type="match status" value="1"/>
</dbReference>
<evidence type="ECO:0000313" key="13">
    <source>
        <dbReference type="Proteomes" id="UP000309450"/>
    </source>
</evidence>
<evidence type="ECO:0000259" key="11">
    <source>
        <dbReference type="Pfam" id="PF01593"/>
    </source>
</evidence>
<evidence type="ECO:0000256" key="6">
    <source>
        <dbReference type="ARBA" id="ARBA00023002"/>
    </source>
</evidence>
<dbReference type="GO" id="GO:0009851">
    <property type="term" value="P:auxin biosynthetic process"/>
    <property type="evidence" value="ECO:0007669"/>
    <property type="project" value="UniProtKB-KW"/>
</dbReference>
<dbReference type="RefSeq" id="WP_136394484.1">
    <property type="nucleotide sequence ID" value="NZ_SSND01000002.1"/>
</dbReference>
<dbReference type="PRINTS" id="PR00757">
    <property type="entry name" value="AMINEOXDASEF"/>
</dbReference>
<dbReference type="InterPro" id="IPR050281">
    <property type="entry name" value="Flavin_monoamine_oxidase"/>
</dbReference>
<dbReference type="Pfam" id="PF01593">
    <property type="entry name" value="Amino_oxidase"/>
    <property type="match status" value="1"/>
</dbReference>
<dbReference type="PANTHER" id="PTHR10742">
    <property type="entry name" value="FLAVIN MONOAMINE OXIDASE"/>
    <property type="match status" value="1"/>
</dbReference>
<evidence type="ECO:0000256" key="10">
    <source>
        <dbReference type="SAM" id="SignalP"/>
    </source>
</evidence>
<feature type="chain" id="PRO_5020748119" description="Tryptophan 2-monooxygenase" evidence="10">
    <location>
        <begin position="24"/>
        <end position="444"/>
    </location>
</feature>
<dbReference type="EMBL" id="SSND01000002">
    <property type="protein sequence ID" value="THD83590.1"/>
    <property type="molecule type" value="Genomic_DNA"/>
</dbReference>
<protein>
    <recommendedName>
        <fullName evidence="5">Tryptophan 2-monooxygenase</fullName>
        <ecNumber evidence="4">1.13.12.3</ecNumber>
    </recommendedName>
</protein>
<name>A0A4S3MME3_9RHOB</name>
<feature type="binding site" evidence="9">
    <location>
        <begin position="56"/>
        <end position="57"/>
    </location>
    <ligand>
        <name>FAD</name>
        <dbReference type="ChEBI" id="CHEBI:57692"/>
    </ligand>
</feature>
<sequence length="444" mass="47524">MLNRRSMLALLGIAPLAARPASATGGRSVIVVGAGLAGLTAAQALATAGHRVTVVEARDRIGGRIHTSRLWRGLPMDMGASWIHGTRGNPLTMLADAAGARRAATSYDRATAFGPKGRERDLDPAMTRAEHLVETAVEAAGAGDDLASAVRATQGWRKADASERRLIRHYVNANLELEYGCDWSEASAWHIDDIKEFRGNDVVFPDGFDAIPRHMARGLDIRTGLPVAGLSPRGQGIELRLKDGTSMTADHAVVTVPLGVLQSGSIAFGEALKGDRQRALSLLKMGTLNKCWLRFDRTAWPEDVDWIEWLGPEDGAWAQWLSLTRVAGAPVLLAFHGGAKARQIEGRTDDAIRAEAHDALRAMFGTRFPAPRAAQISRWSRDPLSFGAYSFNATGCTPATRRALAGTDWGGRLVFAGEACEPHYHGTAHGAVLSGRAAARSIPA</sequence>
<evidence type="ECO:0000256" key="1">
    <source>
        <dbReference type="ARBA" id="ARBA00001974"/>
    </source>
</evidence>
<organism evidence="12 13">
    <name type="scientific">Aliigemmobacter aestuarii</name>
    <dbReference type="NCBI Taxonomy" id="1445661"/>
    <lineage>
        <taxon>Bacteria</taxon>
        <taxon>Pseudomonadati</taxon>
        <taxon>Pseudomonadota</taxon>
        <taxon>Alphaproteobacteria</taxon>
        <taxon>Rhodobacterales</taxon>
        <taxon>Paracoccaceae</taxon>
        <taxon>Aliigemmobacter</taxon>
    </lineage>
</organism>
<dbReference type="InterPro" id="IPR036188">
    <property type="entry name" value="FAD/NAD-bd_sf"/>
</dbReference>
<evidence type="ECO:0000256" key="5">
    <source>
        <dbReference type="ARBA" id="ARBA00017871"/>
    </source>
</evidence>
<evidence type="ECO:0000256" key="9">
    <source>
        <dbReference type="PIRSR" id="PIRSR601613-1"/>
    </source>
</evidence>
<evidence type="ECO:0000256" key="8">
    <source>
        <dbReference type="ARBA" id="ARBA00047321"/>
    </source>
</evidence>
<evidence type="ECO:0000256" key="2">
    <source>
        <dbReference type="ARBA" id="ARBA00004814"/>
    </source>
</evidence>
<keyword evidence="6" id="KW-0560">Oxidoreductase</keyword>
<dbReference type="EC" id="1.13.12.3" evidence="4"/>
<dbReference type="Proteomes" id="UP000309450">
    <property type="component" value="Unassembled WGS sequence"/>
</dbReference>
<dbReference type="GO" id="GO:0050361">
    <property type="term" value="F:tryptophan 2-monooxygenase activity"/>
    <property type="evidence" value="ECO:0007669"/>
    <property type="project" value="UniProtKB-EC"/>
</dbReference>
<dbReference type="InterPro" id="IPR002937">
    <property type="entry name" value="Amino_oxidase"/>
</dbReference>
<evidence type="ECO:0000313" key="12">
    <source>
        <dbReference type="EMBL" id="THD83590.1"/>
    </source>
</evidence>
<feature type="signal peptide" evidence="10">
    <location>
        <begin position="1"/>
        <end position="23"/>
    </location>
</feature>
<proteinExistence type="inferred from homology"/>
<keyword evidence="7" id="KW-0073">Auxin biosynthesis</keyword>
<dbReference type="AlphaFoldDB" id="A0A4S3MME3"/>
<accession>A0A4S3MME3</accession>
<comment type="cofactor">
    <cofactor evidence="1">
        <name>FAD</name>
        <dbReference type="ChEBI" id="CHEBI:57692"/>
    </cofactor>
</comment>
<comment type="caution">
    <text evidence="12">The sequence shown here is derived from an EMBL/GenBank/DDBJ whole genome shotgun (WGS) entry which is preliminary data.</text>
</comment>
<comment type="similarity">
    <text evidence="3">Belongs to the tryptophan 2-monooxygenase family.</text>
</comment>
<gene>
    <name evidence="12" type="ORF">E7811_09930</name>
</gene>